<protein>
    <submittedName>
        <fullName evidence="1">Uncharacterized protein</fullName>
    </submittedName>
</protein>
<gene>
    <name evidence="1" type="ORF">POCTA_138.1.T0320135</name>
</gene>
<proteinExistence type="predicted"/>
<name>A0A8S1TXF4_PAROT</name>
<evidence type="ECO:0000313" key="2">
    <source>
        <dbReference type="Proteomes" id="UP000683925"/>
    </source>
</evidence>
<dbReference type="OMA" id="FILTPHK"/>
<dbReference type="EMBL" id="CAJJDP010000032">
    <property type="protein sequence ID" value="CAD8156463.1"/>
    <property type="molecule type" value="Genomic_DNA"/>
</dbReference>
<reference evidence="1" key="1">
    <citation type="submission" date="2021-01" db="EMBL/GenBank/DDBJ databases">
        <authorList>
            <consortium name="Genoscope - CEA"/>
            <person name="William W."/>
        </authorList>
    </citation>
    <scope>NUCLEOTIDE SEQUENCE</scope>
</reference>
<dbReference type="AlphaFoldDB" id="A0A8S1TXF4"/>
<organism evidence="1 2">
    <name type="scientific">Paramecium octaurelia</name>
    <dbReference type="NCBI Taxonomy" id="43137"/>
    <lineage>
        <taxon>Eukaryota</taxon>
        <taxon>Sar</taxon>
        <taxon>Alveolata</taxon>
        <taxon>Ciliophora</taxon>
        <taxon>Intramacronucleata</taxon>
        <taxon>Oligohymenophorea</taxon>
        <taxon>Peniculida</taxon>
        <taxon>Parameciidae</taxon>
        <taxon>Paramecium</taxon>
    </lineage>
</organism>
<accession>A0A8S1TXF4</accession>
<comment type="caution">
    <text evidence="1">The sequence shown here is derived from an EMBL/GenBank/DDBJ whole genome shotgun (WGS) entry which is preliminary data.</text>
</comment>
<sequence>MQGFVKEGQNSKLCHTIQYQIKRSSFETKVKPFSDDFNNVCRIGKNIQNGSITLRIHSFRNLSKRAQFILTPHKKKRVFVLPCQLPAIGCNEKKARISLKFPPQKIKKIY</sequence>
<evidence type="ECO:0000313" key="1">
    <source>
        <dbReference type="EMBL" id="CAD8156463.1"/>
    </source>
</evidence>
<keyword evidence="2" id="KW-1185">Reference proteome</keyword>
<dbReference type="Proteomes" id="UP000683925">
    <property type="component" value="Unassembled WGS sequence"/>
</dbReference>
<dbReference type="OrthoDB" id="303351at2759"/>